<dbReference type="RefSeq" id="WP_244689431.1">
    <property type="nucleotide sequence ID" value="NZ_CP095044.1"/>
</dbReference>
<organism evidence="6 7">
    <name type="scientific">Leucobacter allii</name>
    <dbReference type="NCBI Taxonomy" id="2932247"/>
    <lineage>
        <taxon>Bacteria</taxon>
        <taxon>Bacillati</taxon>
        <taxon>Actinomycetota</taxon>
        <taxon>Actinomycetes</taxon>
        <taxon>Micrococcales</taxon>
        <taxon>Microbacteriaceae</taxon>
        <taxon>Leucobacter</taxon>
    </lineage>
</organism>
<feature type="domain" description="Periplasmic binding protein" evidence="5">
    <location>
        <begin position="67"/>
        <end position="327"/>
    </location>
</feature>
<evidence type="ECO:0000256" key="1">
    <source>
        <dbReference type="ARBA" id="ARBA00004196"/>
    </source>
</evidence>
<dbReference type="PROSITE" id="PS51257">
    <property type="entry name" value="PROKAR_LIPOPROTEIN"/>
    <property type="match status" value="1"/>
</dbReference>
<evidence type="ECO:0000259" key="5">
    <source>
        <dbReference type="Pfam" id="PF13407"/>
    </source>
</evidence>
<gene>
    <name evidence="6" type="ORF">MUN78_09485</name>
</gene>
<feature type="chain" id="PRO_5045817902" evidence="4">
    <location>
        <begin position="32"/>
        <end position="354"/>
    </location>
</feature>
<sequence length="354" mass="37375">MHTSHRLRAIPVAALAAALLLSGCSASNAGAAQDSATINLDAPPPEVPELVAEFEDVEAGSGAGLTIGFTQLALSSPFPQALQAGMEAQAELAGIDLITCDSELDAAKALDCARQFKTQNVDGLVTFQADAASAPAICDAGPQVPVFSVDIAQEPCESAFVGAANEYAGQLIGYHLGQWFGEHERCDYDAFISLESTAVGEVNEQRMGGIRESFASVCGEIHDLKVIDTGAGGQADVALQQMTDTLTALPGADKVIVVGINEDVIVSALAAARTQNREDDLYLGVQNFDPTNCTITDAEHWLGSAAYFPEKYANLIVPNMIRAIAGEDVPEQILVPHEFINAENVREYYPDFAC</sequence>
<dbReference type="CDD" id="cd01536">
    <property type="entry name" value="PBP1_ABC_sugar_binding-like"/>
    <property type="match status" value="1"/>
</dbReference>
<evidence type="ECO:0000313" key="7">
    <source>
        <dbReference type="Proteomes" id="UP000831786"/>
    </source>
</evidence>
<dbReference type="InterPro" id="IPR028082">
    <property type="entry name" value="Peripla_BP_I"/>
</dbReference>
<dbReference type="SUPFAM" id="SSF53822">
    <property type="entry name" value="Periplasmic binding protein-like I"/>
    <property type="match status" value="1"/>
</dbReference>
<evidence type="ECO:0000256" key="2">
    <source>
        <dbReference type="ARBA" id="ARBA00007639"/>
    </source>
</evidence>
<evidence type="ECO:0000313" key="6">
    <source>
        <dbReference type="EMBL" id="UOQ55936.1"/>
    </source>
</evidence>
<dbReference type="Gene3D" id="3.40.50.2300">
    <property type="match status" value="2"/>
</dbReference>
<proteinExistence type="inferred from homology"/>
<evidence type="ECO:0000256" key="3">
    <source>
        <dbReference type="ARBA" id="ARBA00022729"/>
    </source>
</evidence>
<accession>A0ABY4FIM6</accession>
<feature type="signal peptide" evidence="4">
    <location>
        <begin position="1"/>
        <end position="31"/>
    </location>
</feature>
<dbReference type="EMBL" id="CP095045">
    <property type="protein sequence ID" value="UOQ55936.1"/>
    <property type="molecule type" value="Genomic_DNA"/>
</dbReference>
<comment type="similarity">
    <text evidence="2">Belongs to the bacterial solute-binding protein 2 family.</text>
</comment>
<keyword evidence="7" id="KW-1185">Reference proteome</keyword>
<reference evidence="6 7" key="1">
    <citation type="submission" date="2022-04" db="EMBL/GenBank/DDBJ databases">
        <title>Leucobacter sp. isolated from rhizosphere of garlic.</title>
        <authorList>
            <person name="Won M."/>
            <person name="Lee C.-M."/>
            <person name="Woen H.-Y."/>
            <person name="Kwon S.-W."/>
        </authorList>
    </citation>
    <scope>NUCLEOTIDE SEQUENCE [LARGE SCALE GENOMIC DNA]</scope>
    <source>
        <strain evidence="6 7">H21R-40</strain>
    </source>
</reference>
<keyword evidence="3 4" id="KW-0732">Signal</keyword>
<dbReference type="Proteomes" id="UP000831786">
    <property type="component" value="Chromosome"/>
</dbReference>
<dbReference type="PANTHER" id="PTHR46847:SF1">
    <property type="entry name" value="D-ALLOSE-BINDING PERIPLASMIC PROTEIN-RELATED"/>
    <property type="match status" value="1"/>
</dbReference>
<comment type="subcellular location">
    <subcellularLocation>
        <location evidence="1">Cell envelope</location>
    </subcellularLocation>
</comment>
<protein>
    <submittedName>
        <fullName evidence="6">Sugar ABC transporter substrate-binding protein</fullName>
    </submittedName>
</protein>
<dbReference type="PANTHER" id="PTHR46847">
    <property type="entry name" value="D-ALLOSE-BINDING PERIPLASMIC PROTEIN-RELATED"/>
    <property type="match status" value="1"/>
</dbReference>
<evidence type="ECO:0000256" key="4">
    <source>
        <dbReference type="SAM" id="SignalP"/>
    </source>
</evidence>
<dbReference type="InterPro" id="IPR025997">
    <property type="entry name" value="SBP_2_dom"/>
</dbReference>
<dbReference type="Pfam" id="PF13407">
    <property type="entry name" value="Peripla_BP_4"/>
    <property type="match status" value="1"/>
</dbReference>
<name>A0ABY4FIM6_9MICO</name>